<dbReference type="Gene3D" id="3.40.1190.20">
    <property type="match status" value="1"/>
</dbReference>
<dbReference type="InterPro" id="IPR002173">
    <property type="entry name" value="Carboh/pur_kinase_PfkB_CS"/>
</dbReference>
<protein>
    <submittedName>
        <fullName evidence="4">Bifunctional protein HldE</fullName>
    </submittedName>
</protein>
<dbReference type="GO" id="GO:0033786">
    <property type="term" value="F:heptose-1-phosphate adenylyltransferase activity"/>
    <property type="evidence" value="ECO:0007669"/>
    <property type="project" value="TreeGrafter"/>
</dbReference>
<dbReference type="PANTHER" id="PTHR46969">
    <property type="entry name" value="BIFUNCTIONAL PROTEIN HLDE"/>
    <property type="match status" value="1"/>
</dbReference>
<dbReference type="Pfam" id="PF00294">
    <property type="entry name" value="PfkB"/>
    <property type="match status" value="1"/>
</dbReference>
<dbReference type="GO" id="GO:0033785">
    <property type="term" value="F:heptose 7-phosphate kinase activity"/>
    <property type="evidence" value="ECO:0007669"/>
    <property type="project" value="TreeGrafter"/>
</dbReference>
<evidence type="ECO:0000313" key="5">
    <source>
        <dbReference type="Proteomes" id="UP000319342"/>
    </source>
</evidence>
<evidence type="ECO:0000256" key="2">
    <source>
        <dbReference type="ARBA" id="ARBA00022777"/>
    </source>
</evidence>
<gene>
    <name evidence="4" type="primary">hldE_2</name>
    <name evidence="4" type="ORF">Pla163_30220</name>
</gene>
<dbReference type="PROSITE" id="PS00583">
    <property type="entry name" value="PFKB_KINASES_1"/>
    <property type="match status" value="1"/>
</dbReference>
<dbReference type="GO" id="GO:0005829">
    <property type="term" value="C:cytosol"/>
    <property type="evidence" value="ECO:0007669"/>
    <property type="project" value="TreeGrafter"/>
</dbReference>
<accession>A0A518D321</accession>
<dbReference type="AlphaFoldDB" id="A0A518D321"/>
<organism evidence="4 5">
    <name type="scientific">Rohdeia mirabilis</name>
    <dbReference type="NCBI Taxonomy" id="2528008"/>
    <lineage>
        <taxon>Bacteria</taxon>
        <taxon>Pseudomonadati</taxon>
        <taxon>Planctomycetota</taxon>
        <taxon>Planctomycetia</taxon>
        <taxon>Planctomycetia incertae sedis</taxon>
        <taxon>Rohdeia</taxon>
    </lineage>
</organism>
<name>A0A518D321_9BACT</name>
<dbReference type="RefSeq" id="WP_419185973.1">
    <property type="nucleotide sequence ID" value="NZ_CP036290.1"/>
</dbReference>
<keyword evidence="5" id="KW-1185">Reference proteome</keyword>
<keyword evidence="1" id="KW-0808">Transferase</keyword>
<dbReference type="PANTHER" id="PTHR46969:SF1">
    <property type="entry name" value="BIFUNCTIONAL PROTEIN HLDE"/>
    <property type="match status" value="1"/>
</dbReference>
<dbReference type="Proteomes" id="UP000319342">
    <property type="component" value="Chromosome"/>
</dbReference>
<dbReference type="SUPFAM" id="SSF53613">
    <property type="entry name" value="Ribokinase-like"/>
    <property type="match status" value="1"/>
</dbReference>
<dbReference type="EMBL" id="CP036290">
    <property type="protein sequence ID" value="QDU85876.1"/>
    <property type="molecule type" value="Genomic_DNA"/>
</dbReference>
<evidence type="ECO:0000259" key="3">
    <source>
        <dbReference type="Pfam" id="PF00294"/>
    </source>
</evidence>
<proteinExistence type="predicted"/>
<keyword evidence="2" id="KW-0418">Kinase</keyword>
<reference evidence="4 5" key="1">
    <citation type="submission" date="2019-02" db="EMBL/GenBank/DDBJ databases">
        <title>Deep-cultivation of Planctomycetes and their phenomic and genomic characterization uncovers novel biology.</title>
        <authorList>
            <person name="Wiegand S."/>
            <person name="Jogler M."/>
            <person name="Boedeker C."/>
            <person name="Pinto D."/>
            <person name="Vollmers J."/>
            <person name="Rivas-Marin E."/>
            <person name="Kohn T."/>
            <person name="Peeters S.H."/>
            <person name="Heuer A."/>
            <person name="Rast P."/>
            <person name="Oberbeckmann S."/>
            <person name="Bunk B."/>
            <person name="Jeske O."/>
            <person name="Meyerdierks A."/>
            <person name="Storesund J.E."/>
            <person name="Kallscheuer N."/>
            <person name="Luecker S."/>
            <person name="Lage O.M."/>
            <person name="Pohl T."/>
            <person name="Merkel B.J."/>
            <person name="Hornburger P."/>
            <person name="Mueller R.-W."/>
            <person name="Bruemmer F."/>
            <person name="Labrenz M."/>
            <person name="Spormann A.M."/>
            <person name="Op den Camp H."/>
            <person name="Overmann J."/>
            <person name="Amann R."/>
            <person name="Jetten M.S.M."/>
            <person name="Mascher T."/>
            <person name="Medema M.H."/>
            <person name="Devos D.P."/>
            <person name="Kaster A.-K."/>
            <person name="Ovreas L."/>
            <person name="Rohde M."/>
            <person name="Galperin M.Y."/>
            <person name="Jogler C."/>
        </authorList>
    </citation>
    <scope>NUCLEOTIDE SEQUENCE [LARGE SCALE GENOMIC DNA]</scope>
    <source>
        <strain evidence="4 5">Pla163</strain>
    </source>
</reference>
<sequence>MAGESELELPAFAELRIAVVGHAVADRYVYARPERLSREAPVPVFVESGEEVRPGGAANVAANLAALGCRVELYAPIGDDPVGRGLRRELERRGVGVPIDDACAAYRVPVKTRVLAAEPHRTPQQVLRIDRPPTEAPSAAGIARLADELARADVDAVLYSDYGYFDLAAYVAADRVLRERRVVRVLDPRLAPGPFERLDALTPNLDDFEAALASGGAATDRDAGDLAARAGRAREHFCVRDLLVTLGNRGMLLASGDGAWHVPPTGRDGVVDVSGAGDTAAAVFTAAIALGRSAPVAMALANAAAGDVVMISGTVPVDLERLRAAWPAAPKARALQRSVELDAASRPDGGEL</sequence>
<dbReference type="InterPro" id="IPR011611">
    <property type="entry name" value="PfkB_dom"/>
</dbReference>
<dbReference type="InterPro" id="IPR029056">
    <property type="entry name" value="Ribokinase-like"/>
</dbReference>
<feature type="domain" description="Carbohydrate kinase PfkB" evidence="3">
    <location>
        <begin position="16"/>
        <end position="314"/>
    </location>
</feature>
<evidence type="ECO:0000256" key="1">
    <source>
        <dbReference type="ARBA" id="ARBA00022679"/>
    </source>
</evidence>
<evidence type="ECO:0000313" key="4">
    <source>
        <dbReference type="EMBL" id="QDU85876.1"/>
    </source>
</evidence>